<evidence type="ECO:0000313" key="1">
    <source>
        <dbReference type="EMBL" id="KAJ8893056.1"/>
    </source>
</evidence>
<evidence type="ECO:0000313" key="2">
    <source>
        <dbReference type="Proteomes" id="UP001159363"/>
    </source>
</evidence>
<comment type="caution">
    <text evidence="1">The sequence shown here is derived from an EMBL/GenBank/DDBJ whole genome shotgun (WGS) entry which is preliminary data.</text>
</comment>
<accession>A0ABQ9I8X1</accession>
<reference evidence="1 2" key="1">
    <citation type="submission" date="2023-02" db="EMBL/GenBank/DDBJ databases">
        <title>LHISI_Scaffold_Assembly.</title>
        <authorList>
            <person name="Stuart O.P."/>
            <person name="Cleave R."/>
            <person name="Magrath M.J.L."/>
            <person name="Mikheyev A.S."/>
        </authorList>
    </citation>
    <scope>NUCLEOTIDE SEQUENCE [LARGE SCALE GENOMIC DNA]</scope>
    <source>
        <strain evidence="1">Daus_M_001</strain>
        <tissue evidence="1">Leg muscle</tissue>
    </source>
</reference>
<dbReference type="PANTHER" id="PTHR45913">
    <property type="entry name" value="EPM2A-INTERACTING PROTEIN 1"/>
    <property type="match status" value="1"/>
</dbReference>
<dbReference type="EMBL" id="JARBHB010000002">
    <property type="protein sequence ID" value="KAJ8893056.1"/>
    <property type="molecule type" value="Genomic_DNA"/>
</dbReference>
<gene>
    <name evidence="1" type="ORF">PR048_005637</name>
</gene>
<dbReference type="SUPFAM" id="SSF53098">
    <property type="entry name" value="Ribonuclease H-like"/>
    <property type="match status" value="1"/>
</dbReference>
<sequence length="76" mass="8807">MPDTYPKLHNFALKVTSMFESTYICECAFLTMKMLNSKQRNRLSQEDLKPNLRIVTTEMKADIVALVKEHTSQCSH</sequence>
<name>A0ABQ9I8X1_9NEOP</name>
<dbReference type="Proteomes" id="UP001159363">
    <property type="component" value="Chromosome 2"/>
</dbReference>
<dbReference type="PANTHER" id="PTHR45913:SF5">
    <property type="entry name" value="GENERAL TRANSCRIPTION FACTOR II-I REPEAT DOMAIN-CONTAINING PROTEIN 2A-LIKE PROTEIN"/>
    <property type="match status" value="1"/>
</dbReference>
<dbReference type="InterPro" id="IPR012337">
    <property type="entry name" value="RNaseH-like_sf"/>
</dbReference>
<keyword evidence="2" id="KW-1185">Reference proteome</keyword>
<proteinExistence type="predicted"/>
<organism evidence="1 2">
    <name type="scientific">Dryococelus australis</name>
    <dbReference type="NCBI Taxonomy" id="614101"/>
    <lineage>
        <taxon>Eukaryota</taxon>
        <taxon>Metazoa</taxon>
        <taxon>Ecdysozoa</taxon>
        <taxon>Arthropoda</taxon>
        <taxon>Hexapoda</taxon>
        <taxon>Insecta</taxon>
        <taxon>Pterygota</taxon>
        <taxon>Neoptera</taxon>
        <taxon>Polyneoptera</taxon>
        <taxon>Phasmatodea</taxon>
        <taxon>Verophasmatodea</taxon>
        <taxon>Anareolatae</taxon>
        <taxon>Phasmatidae</taxon>
        <taxon>Eurycanthinae</taxon>
        <taxon>Dryococelus</taxon>
    </lineage>
</organism>
<protein>
    <submittedName>
        <fullName evidence="1">Uncharacterized protein</fullName>
    </submittedName>
</protein>